<feature type="region of interest" description="Disordered" evidence="2">
    <location>
        <begin position="1489"/>
        <end position="1558"/>
    </location>
</feature>
<dbReference type="GO" id="GO:0006270">
    <property type="term" value="P:DNA replication initiation"/>
    <property type="evidence" value="ECO:0007669"/>
    <property type="project" value="TreeGrafter"/>
</dbReference>
<feature type="region of interest" description="Disordered" evidence="2">
    <location>
        <begin position="228"/>
        <end position="284"/>
    </location>
</feature>
<feature type="region of interest" description="Disordered" evidence="2">
    <location>
        <begin position="919"/>
        <end position="939"/>
    </location>
</feature>
<organism evidence="4 5">
    <name type="scientific">Smittium angustum</name>
    <dbReference type="NCBI Taxonomy" id="133377"/>
    <lineage>
        <taxon>Eukaryota</taxon>
        <taxon>Fungi</taxon>
        <taxon>Fungi incertae sedis</taxon>
        <taxon>Zoopagomycota</taxon>
        <taxon>Kickxellomycotina</taxon>
        <taxon>Harpellomycetes</taxon>
        <taxon>Harpellales</taxon>
        <taxon>Legeriomycetaceae</taxon>
        <taxon>Smittium</taxon>
    </lineage>
</organism>
<dbReference type="GO" id="GO:0033314">
    <property type="term" value="P:mitotic DNA replication checkpoint signaling"/>
    <property type="evidence" value="ECO:0007669"/>
    <property type="project" value="TreeGrafter"/>
</dbReference>
<feature type="domain" description="BRCT" evidence="3">
    <location>
        <begin position="1348"/>
        <end position="1438"/>
    </location>
</feature>
<dbReference type="SUPFAM" id="SSF52113">
    <property type="entry name" value="BRCT domain"/>
    <property type="match status" value="4"/>
</dbReference>
<dbReference type="Pfam" id="PF12738">
    <property type="entry name" value="PTCB-BRCT"/>
    <property type="match status" value="3"/>
</dbReference>
<dbReference type="PANTHER" id="PTHR13561:SF20">
    <property type="entry name" value="DNA TOPOISOMERASE 2-BINDING PROTEIN 1"/>
    <property type="match status" value="1"/>
</dbReference>
<feature type="compositionally biased region" description="Basic residues" evidence="2">
    <location>
        <begin position="1540"/>
        <end position="1549"/>
    </location>
</feature>
<feature type="compositionally biased region" description="Basic and acidic residues" evidence="2">
    <location>
        <begin position="228"/>
        <end position="246"/>
    </location>
</feature>
<evidence type="ECO:0000313" key="5">
    <source>
        <dbReference type="Proteomes" id="UP000245591"/>
    </source>
</evidence>
<feature type="compositionally biased region" description="Basic and acidic residues" evidence="2">
    <location>
        <begin position="1527"/>
        <end position="1538"/>
    </location>
</feature>
<dbReference type="CDD" id="cd00027">
    <property type="entry name" value="BRCT"/>
    <property type="match status" value="1"/>
</dbReference>
<comment type="caution">
    <text evidence="4">The sequence shown here is derived from an EMBL/GenBank/DDBJ whole genome shotgun (WGS) entry which is preliminary data.</text>
</comment>
<dbReference type="InterPro" id="IPR036420">
    <property type="entry name" value="BRCT_dom_sf"/>
</dbReference>
<feature type="domain" description="BRCT" evidence="3">
    <location>
        <begin position="329"/>
        <end position="445"/>
    </location>
</feature>
<keyword evidence="1" id="KW-0677">Repeat</keyword>
<dbReference type="PROSITE" id="PS50172">
    <property type="entry name" value="BRCT"/>
    <property type="match status" value="4"/>
</dbReference>
<evidence type="ECO:0000259" key="3">
    <source>
        <dbReference type="PROSITE" id="PS50172"/>
    </source>
</evidence>
<dbReference type="PANTHER" id="PTHR13561">
    <property type="entry name" value="DNA REPLICATION REGULATOR DPB11-RELATED"/>
    <property type="match status" value="1"/>
</dbReference>
<feature type="domain" description="BRCT" evidence="3">
    <location>
        <begin position="11"/>
        <end position="85"/>
    </location>
</feature>
<dbReference type="SMART" id="SM00292">
    <property type="entry name" value="BRCT"/>
    <property type="match status" value="4"/>
</dbReference>
<protein>
    <recommendedName>
        <fullName evidence="3">BRCT domain-containing protein</fullName>
    </recommendedName>
</protein>
<dbReference type="Gene3D" id="3.40.50.10190">
    <property type="entry name" value="BRCT domain"/>
    <property type="match status" value="4"/>
</dbReference>
<feature type="domain" description="BRCT" evidence="3">
    <location>
        <begin position="131"/>
        <end position="219"/>
    </location>
</feature>
<dbReference type="Proteomes" id="UP000245591">
    <property type="component" value="Unassembled WGS sequence"/>
</dbReference>
<feature type="region of interest" description="Disordered" evidence="2">
    <location>
        <begin position="1307"/>
        <end position="1326"/>
    </location>
</feature>
<dbReference type="CDD" id="cd17731">
    <property type="entry name" value="BRCT_TopBP1_rpt2_like"/>
    <property type="match status" value="1"/>
</dbReference>
<proteinExistence type="predicted"/>
<evidence type="ECO:0000256" key="2">
    <source>
        <dbReference type="SAM" id="MobiDB-lite"/>
    </source>
</evidence>
<evidence type="ECO:0000313" key="4">
    <source>
        <dbReference type="EMBL" id="PWA03535.1"/>
    </source>
</evidence>
<sequence length="1790" mass="202138">MQRNDNIHPDFSNGPLSGKIFCCSGIEKPERNSLFNRIRALGGHCEEVLTKNVNVLISNCSKESEKCKVAAIAGIPIVTTKFVDDFEVSYRSLKRKSSSRKSNIFLSSDDNINSVFQLACEKNFKEILEKNILGPFVNCSVCVTGMSISERNEIKLIIEAGGGEYRPNLTKDCGYLIAHKPEGSKYEYARIWDINIVNLKWIEDCFKLGVCLDELEYRICPKTDESLSSRSTTRESVHDSTNENRNRTSSLEPENYPKNVNEKDPKPNQSLFTNNTLSLKKSDNTNGQPIDIDTIEKTDIGVIVYIDKKETDINIYNNTNNIYNTERGNNVKIFESITIIFKFSDFSKMIVSKWKESINSCGGMVLDLKFDHYNDIIDKLKNSSDKIYIILKSGLSKSDLHLYGDYIHYLQTNLGIRKEIYVLFDTWLIRTIRMRKLVEASPHKVDINSLFESNQKILTETTKDNIYPEFNKNSDIEDDLIFQHEESEFLDPSKLEMIKKYKNNTSNKNSNHQNFPLQNQNEEKVCDPKDRITSSKFMDLNTSEYESDLSTISRNQTNKNAFKSSEIRAITPSTHPESFDKSVSDLRTKVGNIFRGFLMVSVGWPEPEEILITSLVERQSGIIMTLGNGLRKLLNKLSKLGDSDPTKCTNSENSPTESTEIGDSYQKVHKIANLVQKRYEEYGSRYLYIVAPLRGFDGFSKFKNTWDEWSKQNKAHVTPMWVTECWLERCIDSNKTFQHSISNDTSTKEGLGDSETYMPEKILFHPLENKRMAFSNKKWIFSISGYEGLERDHIGRLCECMGIEFRETFNKKTTHLICKPPFSGQKYRRALKWKTPVVGADPLYQLASYNYIPACFLKAEDEKNDLNDQEKNIENMIQKSISKTEIITKNLELSPRLKSVSPNMLHGIHNISINDKELESDQNQQNLSNNEHNSPKGGATSMLPAIPFFSPIYKIDGRSDLIDSINCNLDFAITNDYHIENVDKVSVNSQKSISKNEKRNAGRDYERKIKDLHNPDNNNTGDEKTISIESKSVNINTTTLKIRHINEIADDSKTSPNNNINKAEIVINAESYKKNINLSEEMNNSLSSKEISLFYTPKNIEKNPPINTRISMRKSNGLKNLPDASSIVKSRTGMPQPTITPMVSENIDCQYNLATSASKNQKTKLNLDIKVVNLDASENDDDMEIREDFYGYKDGMTSVSKLANPLVGQQSLVGSMLFCTPGMTPLGAALERRLDEALGNAEKGYLTFEPPPSVSFNISNNNINYLKHGKGSDIKNDIQALLDLETPTKINTNKIDQTEGTENMLFGSGKSLENNSKNGKRSDKNVTSVSGMNMEISESNAKRELENKKKMILKGITICVSSRLTSTRDELHKIAIQLGANVVSSSLAVSKSGISSGTNPLATHLIHASSKERDHLRDVRWAKINGVHIVSPYWLYSCDQLCVRVDEGAFGPTYQPDKLLLVPSSFSNQNNVSLNSINKPVNTNESFLDVSQPWKTRRTNPYNSHDNANRELSSISELKKSSTLPKRASETDFSDLMKGRNPKKSRHSAPSKSQDRQDDEFLLVQDVKVIQNDTQNEVEVSGQASDGENRFITQPSYSDINELENVDYNPSELSHSPKDIIKKVKTTNVKKTDLVNVGNVKGLGNKNEYIDQHKKIDDRGNEDVGITAQDIQTPNVLNNNSNFFYGSFGESGNIFDTESMLGGWLGKYQDSPVSGINLSVLDTSLKNDSGNMNTRTPSINKKDNSAIIKNQHQGYYKRWSNLQTPSQAGGVSYEDPEAALEREKLLKSFL</sequence>
<dbReference type="GO" id="GO:0007095">
    <property type="term" value="P:mitotic G2 DNA damage checkpoint signaling"/>
    <property type="evidence" value="ECO:0007669"/>
    <property type="project" value="TreeGrafter"/>
</dbReference>
<dbReference type="Pfam" id="PF00533">
    <property type="entry name" value="BRCT"/>
    <property type="match status" value="1"/>
</dbReference>
<dbReference type="EMBL" id="MBFU01000012">
    <property type="protein sequence ID" value="PWA03535.1"/>
    <property type="molecule type" value="Genomic_DNA"/>
</dbReference>
<keyword evidence="5" id="KW-1185">Reference proteome</keyword>
<accession>A0A2U1JES3</accession>
<reference evidence="4 5" key="1">
    <citation type="journal article" date="2018" name="MBio">
        <title>Comparative Genomics Reveals the Core Gene Toolbox for the Fungus-Insect Symbiosis.</title>
        <authorList>
            <person name="Wang Y."/>
            <person name="Stata M."/>
            <person name="Wang W."/>
            <person name="Stajich J.E."/>
            <person name="White M.M."/>
            <person name="Moncalvo J.M."/>
        </authorList>
    </citation>
    <scope>NUCLEOTIDE SEQUENCE [LARGE SCALE GENOMIC DNA]</scope>
    <source>
        <strain evidence="4 5">AUS-126-30</strain>
    </source>
</reference>
<dbReference type="InterPro" id="IPR059215">
    <property type="entry name" value="BRCT2_TopBP1-like"/>
</dbReference>
<gene>
    <name evidence="4" type="ORF">BB558_000299</name>
</gene>
<feature type="compositionally biased region" description="Polar residues" evidence="2">
    <location>
        <begin position="267"/>
        <end position="284"/>
    </location>
</feature>
<evidence type="ECO:0000256" key="1">
    <source>
        <dbReference type="ARBA" id="ARBA00022737"/>
    </source>
</evidence>
<dbReference type="InterPro" id="IPR001357">
    <property type="entry name" value="BRCT_dom"/>
</dbReference>
<feature type="compositionally biased region" description="Polar residues" evidence="2">
    <location>
        <begin position="921"/>
        <end position="932"/>
    </location>
</feature>
<name>A0A2U1JES3_SMIAN</name>